<dbReference type="SUPFAM" id="SSF54768">
    <property type="entry name" value="dsRNA-binding domain-like"/>
    <property type="match status" value="1"/>
</dbReference>
<name>A0AAE0K398_9PEZI</name>
<dbReference type="PANTHER" id="PTHR11207">
    <property type="entry name" value="RIBONUCLEASE III"/>
    <property type="match status" value="1"/>
</dbReference>
<keyword evidence="10" id="KW-1185">Reference proteome</keyword>
<dbReference type="GO" id="GO:0003725">
    <property type="term" value="F:double-stranded RNA binding"/>
    <property type="evidence" value="ECO:0007669"/>
    <property type="project" value="InterPro"/>
</dbReference>
<dbReference type="Gene3D" id="1.10.1520.10">
    <property type="entry name" value="Ribonuclease III domain"/>
    <property type="match status" value="1"/>
</dbReference>
<evidence type="ECO:0000256" key="6">
    <source>
        <dbReference type="ARBA" id="ARBA00024034"/>
    </source>
</evidence>
<keyword evidence="3" id="KW-0689">Ribosomal protein</keyword>
<evidence type="ECO:0000256" key="3">
    <source>
        <dbReference type="ARBA" id="ARBA00022980"/>
    </source>
</evidence>
<organism evidence="9 10">
    <name type="scientific">Lasiosphaeria ovina</name>
    <dbReference type="NCBI Taxonomy" id="92902"/>
    <lineage>
        <taxon>Eukaryota</taxon>
        <taxon>Fungi</taxon>
        <taxon>Dikarya</taxon>
        <taxon>Ascomycota</taxon>
        <taxon>Pezizomycotina</taxon>
        <taxon>Sordariomycetes</taxon>
        <taxon>Sordariomycetidae</taxon>
        <taxon>Sordariales</taxon>
        <taxon>Lasiosphaeriaceae</taxon>
        <taxon>Lasiosphaeria</taxon>
    </lineage>
</organism>
<dbReference type="InterPro" id="IPR044444">
    <property type="entry name" value="Ribosomal_mL44_DSRM_metazoa"/>
</dbReference>
<protein>
    <recommendedName>
        <fullName evidence="7">Large ribosomal subunit protein mL44</fullName>
    </recommendedName>
</protein>
<dbReference type="GO" id="GO:0004525">
    <property type="term" value="F:ribonuclease III activity"/>
    <property type="evidence" value="ECO:0007669"/>
    <property type="project" value="InterPro"/>
</dbReference>
<proteinExistence type="inferred from homology"/>
<evidence type="ECO:0000256" key="2">
    <source>
        <dbReference type="ARBA" id="ARBA00022884"/>
    </source>
</evidence>
<comment type="subcellular location">
    <subcellularLocation>
        <location evidence="1">Mitochondrion</location>
    </subcellularLocation>
</comment>
<evidence type="ECO:0000256" key="1">
    <source>
        <dbReference type="ARBA" id="ARBA00004173"/>
    </source>
</evidence>
<dbReference type="Pfam" id="PF22892">
    <property type="entry name" value="DSRM_MRPL44"/>
    <property type="match status" value="1"/>
</dbReference>
<evidence type="ECO:0000256" key="7">
    <source>
        <dbReference type="ARBA" id="ARBA00035187"/>
    </source>
</evidence>
<evidence type="ECO:0000259" key="8">
    <source>
        <dbReference type="PROSITE" id="PS50142"/>
    </source>
</evidence>
<evidence type="ECO:0000313" key="9">
    <source>
        <dbReference type="EMBL" id="KAK3369124.1"/>
    </source>
</evidence>
<dbReference type="SUPFAM" id="SSF69065">
    <property type="entry name" value="RNase III domain-like"/>
    <property type="match status" value="1"/>
</dbReference>
<dbReference type="InterPro" id="IPR036389">
    <property type="entry name" value="RNase_III_sf"/>
</dbReference>
<comment type="similarity">
    <text evidence="6">Belongs to the ribonuclease III family. Mitochondrion-specific ribosomal protein mL44 subfamily.</text>
</comment>
<dbReference type="InterPro" id="IPR044443">
    <property type="entry name" value="Ribosomal_mL44_DSRM_fung"/>
</dbReference>
<dbReference type="PROSITE" id="PS50142">
    <property type="entry name" value="RNASE_3_2"/>
    <property type="match status" value="1"/>
</dbReference>
<dbReference type="InterPro" id="IPR000999">
    <property type="entry name" value="RNase_III_dom"/>
</dbReference>
<dbReference type="SMART" id="SM00358">
    <property type="entry name" value="DSRM"/>
    <property type="match status" value="1"/>
</dbReference>
<dbReference type="GO" id="GO:0006396">
    <property type="term" value="P:RNA processing"/>
    <property type="evidence" value="ECO:0007669"/>
    <property type="project" value="InterPro"/>
</dbReference>
<dbReference type="SMART" id="SM00535">
    <property type="entry name" value="RIBOc"/>
    <property type="match status" value="1"/>
</dbReference>
<evidence type="ECO:0000256" key="4">
    <source>
        <dbReference type="ARBA" id="ARBA00023128"/>
    </source>
</evidence>
<dbReference type="CDD" id="cd19873">
    <property type="entry name" value="DSRM_MRPL3_like"/>
    <property type="match status" value="1"/>
</dbReference>
<dbReference type="GO" id="GO:0003735">
    <property type="term" value="F:structural constituent of ribosome"/>
    <property type="evidence" value="ECO:0007669"/>
    <property type="project" value="TreeGrafter"/>
</dbReference>
<keyword evidence="4" id="KW-0496">Mitochondrion</keyword>
<reference evidence="9" key="2">
    <citation type="submission" date="2023-06" db="EMBL/GenBank/DDBJ databases">
        <authorList>
            <consortium name="Lawrence Berkeley National Laboratory"/>
            <person name="Haridas S."/>
            <person name="Hensen N."/>
            <person name="Bonometti L."/>
            <person name="Westerberg I."/>
            <person name="Brannstrom I.O."/>
            <person name="Guillou S."/>
            <person name="Cros-Aarteil S."/>
            <person name="Calhoun S."/>
            <person name="Kuo A."/>
            <person name="Mondo S."/>
            <person name="Pangilinan J."/>
            <person name="Riley R."/>
            <person name="Labutti K."/>
            <person name="Andreopoulos B."/>
            <person name="Lipzen A."/>
            <person name="Chen C."/>
            <person name="Yanf M."/>
            <person name="Daum C."/>
            <person name="Ng V."/>
            <person name="Clum A."/>
            <person name="Steindorff A."/>
            <person name="Ohm R."/>
            <person name="Martin F."/>
            <person name="Silar P."/>
            <person name="Natvig D."/>
            <person name="Lalanne C."/>
            <person name="Gautier V."/>
            <person name="Ament-Velasquez S.L."/>
            <person name="Kruys A."/>
            <person name="Hutchinson M.I."/>
            <person name="Powell A.J."/>
            <person name="Barry K."/>
            <person name="Miller A.N."/>
            <person name="Grigoriev I.V."/>
            <person name="Debuchy R."/>
            <person name="Gladieux P."/>
            <person name="Thoren M.H."/>
            <person name="Johannesson H."/>
        </authorList>
    </citation>
    <scope>NUCLEOTIDE SEQUENCE</scope>
    <source>
        <strain evidence="9">CBS 958.72</strain>
    </source>
</reference>
<feature type="domain" description="RNase III" evidence="8">
    <location>
        <begin position="104"/>
        <end position="192"/>
    </location>
</feature>
<dbReference type="AlphaFoldDB" id="A0AAE0K398"/>
<sequence length="433" mass="47818">MKRLRIDPRWPIQLARPVPAGAAPSCCSQIHAALRTFRPDQPFRAVRHQSTSALTLDSALEAAAADEPYDDGTDHVRFPPLERLPNATKLPSPLPERALTSAKLAALHARLSLPQKLPLQTLARALVDVSADENPLFNNVNLAFVGQTITHYHVAEWLMCRYPRLPMTIMYAAMKAYAGDEILHSVARSWGVESAAEPGGEVDPGLLQFSMYKPVSHIGFGYGRKDNSQVEQGRWRRGIANRVLFDDDFGEQIGHDTRKKAQIPTSSQRTFSYGTEETRAAAERAHAAAVRAVVGSVYAHCGREAGKAFIRAHILSRTIDVSTLFEFKSPVVELARLCQREDFEPPVARLLSETGRLSRTPVFVVGIFSGKDKLGEAVAGNLDHARYKAAMNSLKSWYLYSPGESVRVPSEMLVEGSKAWEPTYIDIGEIIHG</sequence>
<comment type="caution">
    <text evidence="9">The sequence shown here is derived from an EMBL/GenBank/DDBJ whole genome shotgun (WGS) entry which is preliminary data.</text>
</comment>
<dbReference type="EMBL" id="JAULSN010000006">
    <property type="protein sequence ID" value="KAK3369124.1"/>
    <property type="molecule type" value="Genomic_DNA"/>
</dbReference>
<dbReference type="InterPro" id="IPR014720">
    <property type="entry name" value="dsRBD_dom"/>
</dbReference>
<evidence type="ECO:0000313" key="10">
    <source>
        <dbReference type="Proteomes" id="UP001287356"/>
    </source>
</evidence>
<dbReference type="Gene3D" id="3.30.160.20">
    <property type="match status" value="1"/>
</dbReference>
<evidence type="ECO:0000256" key="5">
    <source>
        <dbReference type="ARBA" id="ARBA00023274"/>
    </source>
</evidence>
<keyword evidence="2" id="KW-0694">RNA-binding</keyword>
<keyword evidence="5" id="KW-0687">Ribonucleoprotein</keyword>
<reference evidence="9" key="1">
    <citation type="journal article" date="2023" name="Mol. Phylogenet. Evol.">
        <title>Genome-scale phylogeny and comparative genomics of the fungal order Sordariales.</title>
        <authorList>
            <person name="Hensen N."/>
            <person name="Bonometti L."/>
            <person name="Westerberg I."/>
            <person name="Brannstrom I.O."/>
            <person name="Guillou S."/>
            <person name="Cros-Aarteil S."/>
            <person name="Calhoun S."/>
            <person name="Haridas S."/>
            <person name="Kuo A."/>
            <person name="Mondo S."/>
            <person name="Pangilinan J."/>
            <person name="Riley R."/>
            <person name="LaButti K."/>
            <person name="Andreopoulos B."/>
            <person name="Lipzen A."/>
            <person name="Chen C."/>
            <person name="Yan M."/>
            <person name="Daum C."/>
            <person name="Ng V."/>
            <person name="Clum A."/>
            <person name="Steindorff A."/>
            <person name="Ohm R.A."/>
            <person name="Martin F."/>
            <person name="Silar P."/>
            <person name="Natvig D.O."/>
            <person name="Lalanne C."/>
            <person name="Gautier V."/>
            <person name="Ament-Velasquez S.L."/>
            <person name="Kruys A."/>
            <person name="Hutchinson M.I."/>
            <person name="Powell A.J."/>
            <person name="Barry K."/>
            <person name="Miller A.N."/>
            <person name="Grigoriev I.V."/>
            <person name="Debuchy R."/>
            <person name="Gladieux P."/>
            <person name="Hiltunen Thoren M."/>
            <person name="Johannesson H."/>
        </authorList>
    </citation>
    <scope>NUCLEOTIDE SEQUENCE</scope>
    <source>
        <strain evidence="9">CBS 958.72</strain>
    </source>
</reference>
<dbReference type="PANTHER" id="PTHR11207:SF32">
    <property type="entry name" value="LARGE RIBOSOMAL SUBUNIT PROTEIN ML44"/>
    <property type="match status" value="1"/>
</dbReference>
<dbReference type="GO" id="GO:0005739">
    <property type="term" value="C:mitochondrion"/>
    <property type="evidence" value="ECO:0007669"/>
    <property type="project" value="TreeGrafter"/>
</dbReference>
<accession>A0AAE0K398</accession>
<dbReference type="Proteomes" id="UP001287356">
    <property type="component" value="Unassembled WGS sequence"/>
</dbReference>
<gene>
    <name evidence="9" type="ORF">B0T24DRAFT_353818</name>
</gene>